<evidence type="ECO:0000256" key="7">
    <source>
        <dbReference type="ARBA" id="ARBA00022642"/>
    </source>
</evidence>
<comment type="catalytic activity">
    <reaction evidence="10">
        <text>L-aspartate + O2 = iminosuccinate + H2O2</text>
        <dbReference type="Rhea" id="RHEA:25876"/>
        <dbReference type="ChEBI" id="CHEBI:15379"/>
        <dbReference type="ChEBI" id="CHEBI:16240"/>
        <dbReference type="ChEBI" id="CHEBI:29991"/>
        <dbReference type="ChEBI" id="CHEBI:77875"/>
        <dbReference type="EC" id="1.4.3.16"/>
    </reaction>
    <physiologicalReaction direction="left-to-right" evidence="10">
        <dbReference type="Rhea" id="RHEA:25877"/>
    </physiologicalReaction>
</comment>
<dbReference type="PANTHER" id="PTHR42716:SF2">
    <property type="entry name" value="L-ASPARTATE OXIDASE, CHLOROPLASTIC"/>
    <property type="match status" value="1"/>
</dbReference>
<comment type="pathway">
    <text evidence="2 12">Cofactor biosynthesis; NAD(+) biosynthesis; iminoaspartate from L-aspartate (oxidase route): step 1/1.</text>
</comment>
<dbReference type="Gene3D" id="3.50.50.60">
    <property type="entry name" value="FAD/NAD(P)-binding domain"/>
    <property type="match status" value="1"/>
</dbReference>
<comment type="caution">
    <text evidence="16">The sequence shown here is derived from an EMBL/GenBank/DDBJ whole genome shotgun (WGS) entry which is preliminary data.</text>
</comment>
<feature type="transmembrane region" description="Helical" evidence="13">
    <location>
        <begin position="12"/>
        <end position="30"/>
    </location>
</feature>
<comment type="subcellular location">
    <subcellularLocation>
        <location evidence="12">Cytoplasm</location>
    </subcellularLocation>
</comment>
<keyword evidence="13" id="KW-0472">Membrane</keyword>
<proteinExistence type="inferred from homology"/>
<dbReference type="SUPFAM" id="SSF46977">
    <property type="entry name" value="Succinate dehydrogenase/fumarate reductase flavoprotein C-terminal domain"/>
    <property type="match status" value="1"/>
</dbReference>
<organism evidence="16 17">
    <name type="scientific">Candidatus Halomonas stercoripullorum</name>
    <dbReference type="NCBI Taxonomy" id="2838617"/>
    <lineage>
        <taxon>Bacteria</taxon>
        <taxon>Pseudomonadati</taxon>
        <taxon>Pseudomonadota</taxon>
        <taxon>Gammaproteobacteria</taxon>
        <taxon>Oceanospirillales</taxon>
        <taxon>Halomonadaceae</taxon>
        <taxon>Halomonas</taxon>
    </lineage>
</organism>
<keyword evidence="13" id="KW-0812">Transmembrane</keyword>
<name>A0A9D2B5U2_9GAMM</name>
<sequence>MNLSAVRSEHDVLIVGGGAAGLTLALHIAATRRVTLLNPVKDGQGASRWAQGGIAAVLSPEDDIDAHVADTLVAGDGLCDERAVRFTVEQGPAAIAWLLSLGVPFTPDDSPTASYPYHLTREGGHGARRIIHAEDATGRAVIDTLMQHAQAHAAITIHHDLFAIDLLADGEGRCRGARGVDRQGRIHMLVASDTVLATGGASGLYRHTTSPLPASGEGMIMAAELGAELMNLEFQQFHPTCLYDPGGPPFLISEAVRGEGGRLLNSDGQRFMPALDPRAELAPRDIVARAIDAEIQRSGASHVLLDVTHLGATAIRQHFPTIYAHCLGRGLDITRQAIPVVPAAHYSCGGIATDLDARSSVPHLYAIGEVACTGLHGANRMASNSLLECLVFARSCAAALATSGGATPSFTTTDDLITTRSIGSLPIEAERVYRWRQHIGEVMGRYAAIVRHDSGLDLAARQLDEIGEEIRSIIDNATSSVALSSVWHAVRLARLSVMSARLRRESCGLHYNTDCRHYSTSEIAPHPSRRLLADLPRGRY</sequence>
<evidence type="ECO:0000313" key="17">
    <source>
        <dbReference type="Proteomes" id="UP000824248"/>
    </source>
</evidence>
<protein>
    <recommendedName>
        <fullName evidence="5 11">L-aspartate oxidase</fullName>
        <ecNumber evidence="4 11">1.4.3.16</ecNumber>
    </recommendedName>
</protein>
<dbReference type="SUPFAM" id="SSF51905">
    <property type="entry name" value="FAD/NAD(P)-binding domain"/>
    <property type="match status" value="1"/>
</dbReference>
<evidence type="ECO:0000256" key="8">
    <source>
        <dbReference type="ARBA" id="ARBA00022827"/>
    </source>
</evidence>
<keyword evidence="8 12" id="KW-0274">FAD</keyword>
<dbReference type="GO" id="GO:0008734">
    <property type="term" value="F:L-aspartate oxidase activity"/>
    <property type="evidence" value="ECO:0007669"/>
    <property type="project" value="UniProtKB-UniRule"/>
</dbReference>
<evidence type="ECO:0000256" key="6">
    <source>
        <dbReference type="ARBA" id="ARBA00022630"/>
    </source>
</evidence>
<reference evidence="16" key="2">
    <citation type="submission" date="2021-04" db="EMBL/GenBank/DDBJ databases">
        <authorList>
            <person name="Gilroy R."/>
        </authorList>
    </citation>
    <scope>NUCLEOTIDE SEQUENCE</scope>
    <source>
        <strain evidence="16">1193</strain>
    </source>
</reference>
<dbReference type="NCBIfam" id="TIGR00551">
    <property type="entry name" value="nadB"/>
    <property type="match status" value="1"/>
</dbReference>
<dbReference type="InterPro" id="IPR037099">
    <property type="entry name" value="Fum_R/Succ_DH_flav-like_C_sf"/>
</dbReference>
<evidence type="ECO:0000256" key="2">
    <source>
        <dbReference type="ARBA" id="ARBA00004950"/>
    </source>
</evidence>
<keyword evidence="13" id="KW-1133">Transmembrane helix</keyword>
<comment type="function">
    <text evidence="12">Catalyzes the oxidation of L-aspartate to iminoaspartate.</text>
</comment>
<dbReference type="AlphaFoldDB" id="A0A9D2B5U2"/>
<dbReference type="InterPro" id="IPR015939">
    <property type="entry name" value="Fum_Rdtase/Succ_DH_flav-like_C"/>
</dbReference>
<evidence type="ECO:0000313" key="16">
    <source>
        <dbReference type="EMBL" id="HIX61509.1"/>
    </source>
</evidence>
<dbReference type="Pfam" id="PF00890">
    <property type="entry name" value="FAD_binding_2"/>
    <property type="match status" value="1"/>
</dbReference>
<evidence type="ECO:0000256" key="9">
    <source>
        <dbReference type="ARBA" id="ARBA00023002"/>
    </source>
</evidence>
<keyword evidence="6 12" id="KW-0285">Flavoprotein</keyword>
<evidence type="ECO:0000256" key="11">
    <source>
        <dbReference type="NCBIfam" id="TIGR00551"/>
    </source>
</evidence>
<dbReference type="GO" id="GO:0005737">
    <property type="term" value="C:cytoplasm"/>
    <property type="evidence" value="ECO:0007669"/>
    <property type="project" value="UniProtKB-SubCell"/>
</dbReference>
<evidence type="ECO:0000256" key="13">
    <source>
        <dbReference type="SAM" id="Phobius"/>
    </source>
</evidence>
<dbReference type="Gene3D" id="1.20.58.100">
    <property type="entry name" value="Fumarate reductase/succinate dehydrogenase flavoprotein-like, C-terminal domain"/>
    <property type="match status" value="1"/>
</dbReference>
<evidence type="ECO:0000256" key="1">
    <source>
        <dbReference type="ARBA" id="ARBA00001974"/>
    </source>
</evidence>
<dbReference type="InterPro" id="IPR003953">
    <property type="entry name" value="FAD-dep_OxRdtase_2_FAD-bd"/>
</dbReference>
<dbReference type="InterPro" id="IPR036188">
    <property type="entry name" value="FAD/NAD-bd_sf"/>
</dbReference>
<dbReference type="InterPro" id="IPR005288">
    <property type="entry name" value="NadB"/>
</dbReference>
<dbReference type="PRINTS" id="PR00368">
    <property type="entry name" value="FADPNR"/>
</dbReference>
<evidence type="ECO:0000259" key="14">
    <source>
        <dbReference type="Pfam" id="PF00890"/>
    </source>
</evidence>
<keyword evidence="9 12" id="KW-0560">Oxidoreductase</keyword>
<evidence type="ECO:0000256" key="5">
    <source>
        <dbReference type="ARBA" id="ARBA00021901"/>
    </source>
</evidence>
<dbReference type="EC" id="1.4.3.16" evidence="4 11"/>
<dbReference type="Gene3D" id="3.90.700.10">
    <property type="entry name" value="Succinate dehydrogenase/fumarate reductase flavoprotein, catalytic domain"/>
    <property type="match status" value="1"/>
</dbReference>
<dbReference type="InterPro" id="IPR027477">
    <property type="entry name" value="Succ_DH/fumarate_Rdtase_cat_sf"/>
</dbReference>
<evidence type="ECO:0000256" key="3">
    <source>
        <dbReference type="ARBA" id="ARBA00008562"/>
    </source>
</evidence>
<evidence type="ECO:0000259" key="15">
    <source>
        <dbReference type="Pfam" id="PF02910"/>
    </source>
</evidence>
<dbReference type="GO" id="GO:0034628">
    <property type="term" value="P:'de novo' NAD+ biosynthetic process from L-aspartate"/>
    <property type="evidence" value="ECO:0007669"/>
    <property type="project" value="TreeGrafter"/>
</dbReference>
<dbReference type="Pfam" id="PF02910">
    <property type="entry name" value="Succ_DH_flav_C"/>
    <property type="match status" value="1"/>
</dbReference>
<feature type="domain" description="Fumarate reductase/succinate dehydrogenase flavoprotein-like C-terminal" evidence="15">
    <location>
        <begin position="436"/>
        <end position="516"/>
    </location>
</feature>
<dbReference type="EMBL" id="DXFC01000138">
    <property type="protein sequence ID" value="HIX61509.1"/>
    <property type="molecule type" value="Genomic_DNA"/>
</dbReference>
<dbReference type="Proteomes" id="UP000824248">
    <property type="component" value="Unassembled WGS sequence"/>
</dbReference>
<evidence type="ECO:0000256" key="10">
    <source>
        <dbReference type="ARBA" id="ARBA00048305"/>
    </source>
</evidence>
<evidence type="ECO:0000256" key="4">
    <source>
        <dbReference type="ARBA" id="ARBA00012173"/>
    </source>
</evidence>
<dbReference type="PANTHER" id="PTHR42716">
    <property type="entry name" value="L-ASPARTATE OXIDASE"/>
    <property type="match status" value="1"/>
</dbReference>
<dbReference type="FunFam" id="3.90.700.10:FF:000002">
    <property type="entry name" value="L-aspartate oxidase"/>
    <property type="match status" value="1"/>
</dbReference>
<feature type="domain" description="FAD-dependent oxidoreductase 2 FAD-binding" evidence="14">
    <location>
        <begin position="11"/>
        <end position="386"/>
    </location>
</feature>
<gene>
    <name evidence="16" type="primary">nadB</name>
    <name evidence="16" type="ORF">H9854_04675</name>
</gene>
<reference evidence="16" key="1">
    <citation type="journal article" date="2021" name="PeerJ">
        <title>Extensive microbial diversity within the chicken gut microbiome revealed by metagenomics and culture.</title>
        <authorList>
            <person name="Gilroy R."/>
            <person name="Ravi A."/>
            <person name="Getino M."/>
            <person name="Pursley I."/>
            <person name="Horton D.L."/>
            <person name="Alikhan N.F."/>
            <person name="Baker D."/>
            <person name="Gharbi K."/>
            <person name="Hall N."/>
            <person name="Watson M."/>
            <person name="Adriaenssens E.M."/>
            <person name="Foster-Nyarko E."/>
            <person name="Jarju S."/>
            <person name="Secka A."/>
            <person name="Antonio M."/>
            <person name="Oren A."/>
            <person name="Chaudhuri R.R."/>
            <person name="La Ragione R."/>
            <person name="Hildebrand F."/>
            <person name="Pallen M.J."/>
        </authorList>
    </citation>
    <scope>NUCLEOTIDE SEQUENCE</scope>
    <source>
        <strain evidence="16">1193</strain>
    </source>
</reference>
<evidence type="ECO:0000256" key="12">
    <source>
        <dbReference type="RuleBase" id="RU362049"/>
    </source>
</evidence>
<keyword evidence="7 12" id="KW-0662">Pyridine nucleotide biosynthesis</keyword>
<accession>A0A9D2B5U2</accession>
<comment type="cofactor">
    <cofactor evidence="1 12">
        <name>FAD</name>
        <dbReference type="ChEBI" id="CHEBI:57692"/>
    </cofactor>
</comment>
<dbReference type="SUPFAM" id="SSF56425">
    <property type="entry name" value="Succinate dehydrogenase/fumarate reductase flavoprotein, catalytic domain"/>
    <property type="match status" value="1"/>
</dbReference>
<comment type="similarity">
    <text evidence="3 12">Belongs to the FAD-dependent oxidoreductase 2 family. NadB subfamily.</text>
</comment>